<dbReference type="InterPro" id="IPR024137">
    <property type="entry name" value="His_deAcase_cplx_SAP130"/>
</dbReference>
<accession>A0A9N9MM87</accession>
<comment type="similarity">
    <text evidence="2">Belongs to the SAP130 family.</text>
</comment>
<evidence type="ECO:0000256" key="3">
    <source>
        <dbReference type="ARBA" id="ARBA00022491"/>
    </source>
</evidence>
<dbReference type="AlphaFoldDB" id="A0A9N9MM87"/>
<dbReference type="InterPro" id="IPR031963">
    <property type="entry name" value="SAP130_C"/>
</dbReference>
<feature type="compositionally biased region" description="Low complexity" evidence="7">
    <location>
        <begin position="680"/>
        <end position="691"/>
    </location>
</feature>
<evidence type="ECO:0000256" key="7">
    <source>
        <dbReference type="SAM" id="MobiDB-lite"/>
    </source>
</evidence>
<dbReference type="PANTHER" id="PTHR13497:SF3">
    <property type="entry name" value="HISTONE DEACETYLASE COMPLEX SUBUNIT SAP130"/>
    <property type="match status" value="1"/>
</dbReference>
<dbReference type="Proteomes" id="UP001152799">
    <property type="component" value="Chromosome 4"/>
</dbReference>
<keyword evidence="5" id="KW-0804">Transcription</keyword>
<name>A0A9N9MM87_9CUCU</name>
<feature type="region of interest" description="Disordered" evidence="7">
    <location>
        <begin position="611"/>
        <end position="641"/>
    </location>
</feature>
<evidence type="ECO:0000256" key="2">
    <source>
        <dbReference type="ARBA" id="ARBA00007859"/>
    </source>
</evidence>
<feature type="compositionally biased region" description="Low complexity" evidence="7">
    <location>
        <begin position="611"/>
        <end position="631"/>
    </location>
</feature>
<reference evidence="9" key="1">
    <citation type="submission" date="2022-01" db="EMBL/GenBank/DDBJ databases">
        <authorList>
            <person name="King R."/>
        </authorList>
    </citation>
    <scope>NUCLEOTIDE SEQUENCE</scope>
</reference>
<evidence type="ECO:0000313" key="10">
    <source>
        <dbReference type="Proteomes" id="UP001152799"/>
    </source>
</evidence>
<feature type="domain" description="Histone deacetylase complex subunit SAP130 C-terminal" evidence="8">
    <location>
        <begin position="724"/>
        <end position="928"/>
    </location>
</feature>
<dbReference type="EMBL" id="OU892280">
    <property type="protein sequence ID" value="CAG9767547.1"/>
    <property type="molecule type" value="Genomic_DNA"/>
</dbReference>
<keyword evidence="6" id="KW-0539">Nucleus</keyword>
<dbReference type="GO" id="GO:0070822">
    <property type="term" value="C:Sin3-type complex"/>
    <property type="evidence" value="ECO:0007669"/>
    <property type="project" value="TreeGrafter"/>
</dbReference>
<evidence type="ECO:0000256" key="6">
    <source>
        <dbReference type="ARBA" id="ARBA00023242"/>
    </source>
</evidence>
<evidence type="ECO:0000256" key="4">
    <source>
        <dbReference type="ARBA" id="ARBA00023015"/>
    </source>
</evidence>
<evidence type="ECO:0000256" key="5">
    <source>
        <dbReference type="ARBA" id="ARBA00023163"/>
    </source>
</evidence>
<comment type="subcellular location">
    <subcellularLocation>
        <location evidence="1">Nucleus</location>
    </subcellularLocation>
</comment>
<proteinExistence type="inferred from homology"/>
<protein>
    <recommendedName>
        <fullName evidence="8">Histone deacetylase complex subunit SAP130 C-terminal domain-containing protein</fullName>
    </recommendedName>
</protein>
<gene>
    <name evidence="9" type="ORF">CEUTPL_LOCUS8108</name>
</gene>
<keyword evidence="4" id="KW-0805">Transcription regulation</keyword>
<dbReference type="Pfam" id="PF16014">
    <property type="entry name" value="SAP130_C"/>
    <property type="match status" value="1"/>
</dbReference>
<evidence type="ECO:0000256" key="1">
    <source>
        <dbReference type="ARBA" id="ARBA00004123"/>
    </source>
</evidence>
<keyword evidence="3" id="KW-0678">Repressor</keyword>
<keyword evidence="10" id="KW-1185">Reference proteome</keyword>
<dbReference type="GO" id="GO:0000122">
    <property type="term" value="P:negative regulation of transcription by RNA polymerase II"/>
    <property type="evidence" value="ECO:0007669"/>
    <property type="project" value="TreeGrafter"/>
</dbReference>
<organism evidence="9 10">
    <name type="scientific">Ceutorhynchus assimilis</name>
    <name type="common">cabbage seed weevil</name>
    <dbReference type="NCBI Taxonomy" id="467358"/>
    <lineage>
        <taxon>Eukaryota</taxon>
        <taxon>Metazoa</taxon>
        <taxon>Ecdysozoa</taxon>
        <taxon>Arthropoda</taxon>
        <taxon>Hexapoda</taxon>
        <taxon>Insecta</taxon>
        <taxon>Pterygota</taxon>
        <taxon>Neoptera</taxon>
        <taxon>Endopterygota</taxon>
        <taxon>Coleoptera</taxon>
        <taxon>Polyphaga</taxon>
        <taxon>Cucujiformia</taxon>
        <taxon>Curculionidae</taxon>
        <taxon>Ceutorhynchinae</taxon>
        <taxon>Ceutorhynchus</taxon>
    </lineage>
</organism>
<sequence>MSANVDEDKEPQKALPLDLARTQITTVRTVESNKAPLVMSSQALRNVRVLQGVNAIPASVGQTIITNLVPGTMIKQDTNRTQITGIVSQSQPQSGGITIQRPTQITLSATPLVSAQSPPGTSYHVPRGPAVVANLAAPRSNVTTIRTPLVVTAQNTQTFVRPPRTPSPAQAWLTTNNTNGGQIKGTPAVLGSPIRGPTVTGKPQTVIGRPQSQQLPTIRGTILSNAITIGQTLHSFKPASGTIQLGGTVTVAQMLPARTQPVVYSTNTGAQFTPTARLTLATTSPGQMKPGQPRPMGNIVSGARLTVPLSQVQAAQNTRMVAPGTLRTTQPQVLTTGARIVTSQPSGNLIGRISTANVTNPANILTSQARISTLSTLNIQSLMAVANGTPARLQQTSQGPKVITQPAATIHLTPIPSQIKTTPPIPIVTSGTRTINVPASIVAQRPLSGGAISIAKVFTTENPSAVPGTTSVFIHAPLQAPRLPVPSPQNAPTSTPHQQQLITSVASTQGPTYPLTAQEGTTGYFYESPATPTGAFQRAFVSQHQNSFIAQPSTQPQSQPQIIRPTVPVCNQQFQGMRFNSVMVVEQSRAQQSTAPFQPIVTPQVVAESQTPVETTVQQQQPTAQNQNKATSSPRPSILRKRDHEGAPMKAAKNLMQALQTAPPSPPSPPRPDSRDNGHSSGSTTISATSSPGLGEINEDSNPLVAMNAIKEEEEEDVKPALEMSPRKKPRKQQLTTNSKNDTALNHGDMQFISENNASKKENNYDSDDEPYSDSVQKNGGPEPRIATLRKPASFTLLNGYRQNWKATHNHYQRYSDVKPKEDKRPSIIDLANQNRVLEKINGWKVYHLSTQMDDLAQQEHSVYDQLTDLLKFTESEETSRHGREVNTVNELIKGNLQRIKIINDGMLDAKCQIMKVFEHQRHVNDILSRCARTRNFKKREKS</sequence>
<dbReference type="OrthoDB" id="10048604at2759"/>
<feature type="compositionally biased region" description="Polar residues" evidence="7">
    <location>
        <begin position="733"/>
        <end position="744"/>
    </location>
</feature>
<evidence type="ECO:0000313" key="9">
    <source>
        <dbReference type="EMBL" id="CAG9767547.1"/>
    </source>
</evidence>
<feature type="region of interest" description="Disordered" evidence="7">
    <location>
        <begin position="658"/>
        <end position="787"/>
    </location>
</feature>
<dbReference type="PANTHER" id="PTHR13497">
    <property type="entry name" value="HISTONE DEACETYLASE COMPLEX SUBUNIT SAP130"/>
    <property type="match status" value="1"/>
</dbReference>
<evidence type="ECO:0000259" key="8">
    <source>
        <dbReference type="Pfam" id="PF16014"/>
    </source>
</evidence>